<feature type="compositionally biased region" description="Polar residues" evidence="1">
    <location>
        <begin position="259"/>
        <end position="269"/>
    </location>
</feature>
<reference evidence="3" key="1">
    <citation type="submission" date="2025-08" db="UniProtKB">
        <authorList>
            <consortium name="RefSeq"/>
        </authorList>
    </citation>
    <scope>IDENTIFICATION</scope>
    <source>
        <tissue evidence="3">Testes</tissue>
    </source>
</reference>
<organism evidence="2 3">
    <name type="scientific">Saccoglossus kowalevskii</name>
    <name type="common">Acorn worm</name>
    <dbReference type="NCBI Taxonomy" id="10224"/>
    <lineage>
        <taxon>Eukaryota</taxon>
        <taxon>Metazoa</taxon>
        <taxon>Hemichordata</taxon>
        <taxon>Enteropneusta</taxon>
        <taxon>Harrimaniidae</taxon>
        <taxon>Saccoglossus</taxon>
    </lineage>
</organism>
<evidence type="ECO:0000313" key="3">
    <source>
        <dbReference type="RefSeq" id="XP_006822601.1"/>
    </source>
</evidence>
<feature type="region of interest" description="Disordered" evidence="1">
    <location>
        <begin position="1"/>
        <end position="39"/>
    </location>
</feature>
<feature type="compositionally biased region" description="Polar residues" evidence="1">
    <location>
        <begin position="1"/>
        <end position="13"/>
    </location>
</feature>
<protein>
    <submittedName>
        <fullName evidence="3">Muscle M-line assembly protein unc-89-like</fullName>
    </submittedName>
</protein>
<dbReference type="RefSeq" id="XP_006822601.1">
    <property type="nucleotide sequence ID" value="XM_006822538.1"/>
</dbReference>
<proteinExistence type="predicted"/>
<keyword evidence="2" id="KW-1185">Reference proteome</keyword>
<feature type="compositionally biased region" description="Basic and acidic residues" evidence="1">
    <location>
        <begin position="14"/>
        <end position="26"/>
    </location>
</feature>
<evidence type="ECO:0000313" key="2">
    <source>
        <dbReference type="Proteomes" id="UP000694865"/>
    </source>
</evidence>
<accession>A0ABM0MRG0</accession>
<gene>
    <name evidence="3" type="primary">LOC102804834</name>
</gene>
<feature type="compositionally biased region" description="Basic and acidic residues" evidence="1">
    <location>
        <begin position="160"/>
        <end position="217"/>
    </location>
</feature>
<feature type="compositionally biased region" description="Basic and acidic residues" evidence="1">
    <location>
        <begin position="229"/>
        <end position="243"/>
    </location>
</feature>
<name>A0ABM0MRG0_SACKO</name>
<feature type="region of interest" description="Disordered" evidence="1">
    <location>
        <begin position="148"/>
        <end position="436"/>
    </location>
</feature>
<evidence type="ECO:0000256" key="1">
    <source>
        <dbReference type="SAM" id="MobiDB-lite"/>
    </source>
</evidence>
<dbReference type="Proteomes" id="UP000694865">
    <property type="component" value="Unplaced"/>
</dbReference>
<feature type="compositionally biased region" description="Basic and acidic residues" evidence="1">
    <location>
        <begin position="393"/>
        <end position="415"/>
    </location>
</feature>
<dbReference type="GeneID" id="102804834"/>
<sequence>MAQETTYPYTMQEITHRPSIEAETPRKRALATQAQHPEIRRMDIKIASVKTPPRYLDERNRKLKDVPAQVRHCTSRDITLGLSRDEKYDHWTEESPDGVTTTTRTARQVIQMSSSTTVAPREDVAGETEIITVDQIDSEFVGEKLIEKPLPKGQKIPPKVAEKPKGRGKRIDSLDKPIKTESPSKLRRTESPEKKKSESPGRKKTESPEKKKPESPKSRVSKLTIKPESPTKGKKAESTEKKPSSPITTRQEAKVVLQSPKSKYTSELPQSPGKVTIPSDKKPDSPTKKKKQPPKAAPKPTKKVKEPEVILDESPAVKQTEITSPLKESLTGDVSQLEVTDLHTDGKQPEQISQTPDSGVDPASPKSPEVPIRRPLSPGEKEFTITTRSTKQSPDDKSLTEIQEIKTVEYEEPIDKPATPTYVSPEFEHKVPQQPYEETITTEIVERSSLDDAGSRPLSLMLEDFDSTDEPHRTPDDMKKITHEDKFLRNLQRHHHMMSQ</sequence>